<reference evidence="2 3" key="1">
    <citation type="submission" date="2019-12" db="EMBL/GenBank/DDBJ databases">
        <authorList>
            <person name="Xu J."/>
        </authorList>
    </citation>
    <scope>NUCLEOTIDE SEQUENCE [LARGE SCALE GENOMIC DNA]</scope>
    <source>
        <strain evidence="2 3">HX-5-24</strain>
    </source>
</reference>
<accession>A0A7C9HLB8</accession>
<protein>
    <submittedName>
        <fullName evidence="2">Uncharacterized protein</fullName>
    </submittedName>
</protein>
<name>A0A7C9HLB8_9GAMM</name>
<dbReference type="Proteomes" id="UP000479692">
    <property type="component" value="Unassembled WGS sequence"/>
</dbReference>
<organism evidence="2 3">
    <name type="scientific">Noviluteimonas gilva</name>
    <dbReference type="NCBI Taxonomy" id="2682097"/>
    <lineage>
        <taxon>Bacteria</taxon>
        <taxon>Pseudomonadati</taxon>
        <taxon>Pseudomonadota</taxon>
        <taxon>Gammaproteobacteria</taxon>
        <taxon>Lysobacterales</taxon>
        <taxon>Lysobacteraceae</taxon>
        <taxon>Noviluteimonas</taxon>
    </lineage>
</organism>
<sequence length="89" mass="9485">MSEELEEIEDDGPPEDVMHGPDGSLDCINGRFDFIAFWLAKLGIDDPAGAALSFGEGCSVSILHPVTGEWLTPQQIAKKAGVASVRSIQ</sequence>
<evidence type="ECO:0000313" key="3">
    <source>
        <dbReference type="Proteomes" id="UP000479692"/>
    </source>
</evidence>
<dbReference type="EMBL" id="WOXT01000001">
    <property type="protein sequence ID" value="MUV13570.1"/>
    <property type="molecule type" value="Genomic_DNA"/>
</dbReference>
<evidence type="ECO:0000313" key="2">
    <source>
        <dbReference type="EMBL" id="MUV13570.1"/>
    </source>
</evidence>
<keyword evidence="3" id="KW-1185">Reference proteome</keyword>
<feature type="compositionally biased region" description="Acidic residues" evidence="1">
    <location>
        <begin position="1"/>
        <end position="14"/>
    </location>
</feature>
<evidence type="ECO:0000256" key="1">
    <source>
        <dbReference type="SAM" id="MobiDB-lite"/>
    </source>
</evidence>
<comment type="caution">
    <text evidence="2">The sequence shown here is derived from an EMBL/GenBank/DDBJ whole genome shotgun (WGS) entry which is preliminary data.</text>
</comment>
<feature type="region of interest" description="Disordered" evidence="1">
    <location>
        <begin position="1"/>
        <end position="22"/>
    </location>
</feature>
<gene>
    <name evidence="2" type="ORF">GN331_05035</name>
</gene>
<proteinExistence type="predicted"/>
<dbReference type="AlphaFoldDB" id="A0A7C9HLB8"/>
<dbReference type="RefSeq" id="WP_156640754.1">
    <property type="nucleotide sequence ID" value="NZ_WOXT01000001.1"/>
</dbReference>